<dbReference type="OMA" id="SKNDVMG"/>
<feature type="compositionally biased region" description="Low complexity" evidence="2">
    <location>
        <begin position="552"/>
        <end position="565"/>
    </location>
</feature>
<feature type="coiled-coil region" evidence="1">
    <location>
        <begin position="241"/>
        <end position="309"/>
    </location>
</feature>
<feature type="compositionally biased region" description="Basic and acidic residues" evidence="2">
    <location>
        <begin position="501"/>
        <end position="517"/>
    </location>
</feature>
<dbReference type="PANTHER" id="PTHR31071:SF9">
    <property type="entry name" value="INTRACELLULAR PROTEIN TRANSPORT PROTEIN USO1-RELATED"/>
    <property type="match status" value="1"/>
</dbReference>
<evidence type="ECO:0000256" key="2">
    <source>
        <dbReference type="SAM" id="MobiDB-lite"/>
    </source>
</evidence>
<evidence type="ECO:0000313" key="4">
    <source>
        <dbReference type="Proteomes" id="UP000030748"/>
    </source>
</evidence>
<dbReference type="PANTHER" id="PTHR31071">
    <property type="entry name" value="GB|AAF24581.1"/>
    <property type="match status" value="1"/>
</dbReference>
<organism evidence="3 4">
    <name type="scientific">Erythranthe guttata</name>
    <name type="common">Yellow monkey flower</name>
    <name type="synonym">Mimulus guttatus</name>
    <dbReference type="NCBI Taxonomy" id="4155"/>
    <lineage>
        <taxon>Eukaryota</taxon>
        <taxon>Viridiplantae</taxon>
        <taxon>Streptophyta</taxon>
        <taxon>Embryophyta</taxon>
        <taxon>Tracheophyta</taxon>
        <taxon>Spermatophyta</taxon>
        <taxon>Magnoliopsida</taxon>
        <taxon>eudicotyledons</taxon>
        <taxon>Gunneridae</taxon>
        <taxon>Pentapetalae</taxon>
        <taxon>asterids</taxon>
        <taxon>lamiids</taxon>
        <taxon>Lamiales</taxon>
        <taxon>Phrymaceae</taxon>
        <taxon>Erythranthe</taxon>
    </lineage>
</organism>
<feature type="region of interest" description="Disordered" evidence="2">
    <location>
        <begin position="446"/>
        <end position="468"/>
    </location>
</feature>
<feature type="region of interest" description="Disordered" evidence="2">
    <location>
        <begin position="128"/>
        <end position="150"/>
    </location>
</feature>
<dbReference type="InterPro" id="IPR043424">
    <property type="entry name" value="BLT-like"/>
</dbReference>
<evidence type="ECO:0000313" key="3">
    <source>
        <dbReference type="EMBL" id="EYU23395.1"/>
    </source>
</evidence>
<feature type="compositionally biased region" description="Basic and acidic residues" evidence="2">
    <location>
        <begin position="1"/>
        <end position="23"/>
    </location>
</feature>
<accession>A0A022QA41</accession>
<protein>
    <submittedName>
        <fullName evidence="3">Uncharacterized protein</fullName>
    </submittedName>
</protein>
<dbReference type="PhylomeDB" id="A0A022QA41"/>
<evidence type="ECO:0000256" key="1">
    <source>
        <dbReference type="SAM" id="Coils"/>
    </source>
</evidence>
<reference evidence="3 4" key="1">
    <citation type="journal article" date="2013" name="Proc. Natl. Acad. Sci. U.S.A.">
        <title>Fine-scale variation in meiotic recombination in Mimulus inferred from population shotgun sequencing.</title>
        <authorList>
            <person name="Hellsten U."/>
            <person name="Wright K.M."/>
            <person name="Jenkins J."/>
            <person name="Shu S."/>
            <person name="Yuan Y."/>
            <person name="Wessler S.R."/>
            <person name="Schmutz J."/>
            <person name="Willis J.H."/>
            <person name="Rokhsar D.S."/>
        </authorList>
    </citation>
    <scope>NUCLEOTIDE SEQUENCE [LARGE SCALE GENOMIC DNA]</scope>
    <source>
        <strain evidence="4">cv. DUN x IM62</strain>
    </source>
</reference>
<dbReference type="Proteomes" id="UP000030748">
    <property type="component" value="Unassembled WGS sequence"/>
</dbReference>
<proteinExistence type="predicted"/>
<keyword evidence="4" id="KW-1185">Reference proteome</keyword>
<feature type="region of interest" description="Disordered" evidence="2">
    <location>
        <begin position="482"/>
        <end position="520"/>
    </location>
</feature>
<feature type="region of interest" description="Disordered" evidence="2">
    <location>
        <begin position="1"/>
        <end position="29"/>
    </location>
</feature>
<feature type="region of interest" description="Disordered" evidence="2">
    <location>
        <begin position="545"/>
        <end position="590"/>
    </location>
</feature>
<keyword evidence="1" id="KW-0175">Coiled coil</keyword>
<dbReference type="STRING" id="4155.A0A022QA41"/>
<dbReference type="eggNOG" id="ENOG502QSIG">
    <property type="taxonomic scope" value="Eukaryota"/>
</dbReference>
<dbReference type="EMBL" id="KI632162">
    <property type="protein sequence ID" value="EYU23395.1"/>
    <property type="molecule type" value="Genomic_DNA"/>
</dbReference>
<feature type="compositionally biased region" description="Basic and acidic residues" evidence="2">
    <location>
        <begin position="485"/>
        <end position="494"/>
    </location>
</feature>
<name>A0A022QA41_ERYGU</name>
<dbReference type="KEGG" id="egt:105973803"/>
<dbReference type="AlphaFoldDB" id="A0A022QA41"/>
<sequence length="623" mass="70088">MIKVEQSGERTAQKGENFGEKLRRVGKRAGQTTPVASFFRYPQELHLSAASAAAAAAAAPRSGGEELRENCSVDFRDAPFRNPCFSARKLAAALWELHHYHQVFDKMHHRGAGVPPPRLRRLNHHQISMDKNGGHEPLDPSPSSPDLAGSCSTLRRQVVASLMQHHHLSSAERTNHAMQPVSPASYGSSMEIAAYNPALTPTSSVELKGRGGSLRTSTELLKVLNRIWTLEEQHISNMSLVKTLKKDLEHSRSQIKALTREQQIERHEMNELIKQIKEDKIVIKKNKDQERIEATIQSMRGELEDERKLRKRSESLHRKLAREIQGTKSILAEVSKDLEKERCSRNLLEDLCDEFALGIRDYDKQVHSLAQKSDMDYSDRLILHVSESWLDERMQLNSQAGPTFGSAVEKLSTEIEAFLRAKRSAKKKSDVGPTFRRSSLESIPLNLAVSSAPRDMDDDDDDSASGDSNCFELEKVSEFESALKNQHDENSKQREVKKKHGEIITDRVEDGQEKREADEDCGVVSNSNNMIKNLIRNHYLLSESKEDCGPASSSSVWRSQPSPVRQWTEKLPSNVPETSGASASKLHPDLKENTLKAKLFEARTRGQRLHSRVKGSIVLSRNK</sequence>
<dbReference type="OrthoDB" id="670909at2759"/>
<gene>
    <name evidence="3" type="ORF">MIMGU_mgv1a002941mg</name>
</gene>